<evidence type="ECO:0000313" key="3">
    <source>
        <dbReference type="EMBL" id="WQG90769.1"/>
    </source>
</evidence>
<accession>A0A1K1SCH5</accession>
<dbReference type="RefSeq" id="WP_072364201.1">
    <property type="nucleotide sequence ID" value="NZ_CP139972.1"/>
</dbReference>
<dbReference type="STRING" id="1004.SAMN05661012_05179"/>
<reference evidence="2 4" key="1">
    <citation type="submission" date="2016-11" db="EMBL/GenBank/DDBJ databases">
        <authorList>
            <person name="Jaros S."/>
            <person name="Januszkiewicz K."/>
            <person name="Wedrychowicz H."/>
        </authorList>
    </citation>
    <scope>NUCLEOTIDE SEQUENCE [LARGE SCALE GENOMIC DNA]</scope>
    <source>
        <strain evidence="2 4">DSM 784</strain>
    </source>
</reference>
<dbReference type="EMBL" id="FPIZ01000020">
    <property type="protein sequence ID" value="SFW82006.1"/>
    <property type="molecule type" value="Genomic_DNA"/>
</dbReference>
<evidence type="ECO:0000313" key="5">
    <source>
        <dbReference type="Proteomes" id="UP001326715"/>
    </source>
</evidence>
<proteinExistence type="predicted"/>
<gene>
    <name evidence="2" type="ORF">SAMN05661012_05179</name>
    <name evidence="3" type="ORF">SR876_04615</name>
</gene>
<evidence type="ECO:0000313" key="4">
    <source>
        <dbReference type="Proteomes" id="UP000183788"/>
    </source>
</evidence>
<evidence type="ECO:0000256" key="1">
    <source>
        <dbReference type="SAM" id="SignalP"/>
    </source>
</evidence>
<keyword evidence="1" id="KW-0732">Signal</keyword>
<evidence type="ECO:0000313" key="2">
    <source>
        <dbReference type="EMBL" id="SFW82006.1"/>
    </source>
</evidence>
<name>A0A1K1SCH5_9BACT</name>
<dbReference type="EMBL" id="CP140154">
    <property type="protein sequence ID" value="WQG90769.1"/>
    <property type="molecule type" value="Genomic_DNA"/>
</dbReference>
<organism evidence="2 4">
    <name type="scientific">Chitinophaga sancti</name>
    <dbReference type="NCBI Taxonomy" id="1004"/>
    <lineage>
        <taxon>Bacteria</taxon>
        <taxon>Pseudomonadati</taxon>
        <taxon>Bacteroidota</taxon>
        <taxon>Chitinophagia</taxon>
        <taxon>Chitinophagales</taxon>
        <taxon>Chitinophagaceae</taxon>
        <taxon>Chitinophaga</taxon>
    </lineage>
</organism>
<protein>
    <submittedName>
        <fullName evidence="2">Uncharacterized protein</fullName>
    </submittedName>
</protein>
<sequence>MRHFILIALVMLSLRATAQVSMTVQLPPTGVMQRAQLWNILLVSGSTSPILVQVEIRVTDARTNQPVLTGASRTFVLNKGAKQLQVGDVSPVSYEYLSAAADRSANGMLTAGSYLACYTVIRRIGDAWSVIGEDCIPFAVEPVSPPILNAPANESIVEESLPQFSWLPPAPQAIFSDLNYDFTIVELRNGQSAAEAIQQNIPVYRAAYNKNMFLNYPASAVQLDTAKKYAWTVVANNGNQFAAQAEIWTFKLKGVHAEKINIEEAAYVQLKRGLDAPLVTCSGTLQLSYSNDPGDNTVKYEIINLDESKKVVQSGMLSLNRGPNQLKVVLNNSFTTGHSYLFHILNGRLEYWNTKFIYNKK</sequence>
<dbReference type="Proteomes" id="UP000183788">
    <property type="component" value="Unassembled WGS sequence"/>
</dbReference>
<dbReference type="AlphaFoldDB" id="A0A1K1SCH5"/>
<dbReference type="OrthoDB" id="633506at2"/>
<feature type="chain" id="PRO_5013358049" evidence="1">
    <location>
        <begin position="19"/>
        <end position="361"/>
    </location>
</feature>
<dbReference type="Proteomes" id="UP001326715">
    <property type="component" value="Chromosome"/>
</dbReference>
<feature type="signal peptide" evidence="1">
    <location>
        <begin position="1"/>
        <end position="18"/>
    </location>
</feature>
<dbReference type="InterPro" id="IPR013783">
    <property type="entry name" value="Ig-like_fold"/>
</dbReference>
<keyword evidence="5" id="KW-1185">Reference proteome</keyword>
<reference evidence="3 5" key="2">
    <citation type="submission" date="2023-11" db="EMBL/GenBank/DDBJ databases">
        <title>MicrobeMod: A computational toolkit for identifying prokaryotic methylation and restriction-modification with nanopore sequencing.</title>
        <authorList>
            <person name="Crits-Christoph A."/>
            <person name="Kang S.C."/>
            <person name="Lee H."/>
            <person name="Ostrov N."/>
        </authorList>
    </citation>
    <scope>NUCLEOTIDE SEQUENCE [LARGE SCALE GENOMIC DNA]</scope>
    <source>
        <strain evidence="3 5">ATCC 23090</strain>
    </source>
</reference>
<dbReference type="Gene3D" id="2.60.40.10">
    <property type="entry name" value="Immunoglobulins"/>
    <property type="match status" value="1"/>
</dbReference>